<evidence type="ECO:0000256" key="2">
    <source>
        <dbReference type="SAM" id="Phobius"/>
    </source>
</evidence>
<dbReference type="EMBL" id="CP011266">
    <property type="protein sequence ID" value="ALT69269.1"/>
    <property type="molecule type" value="Genomic_DNA"/>
</dbReference>
<dbReference type="InterPro" id="IPR013128">
    <property type="entry name" value="Peptidase_C1A"/>
</dbReference>
<keyword evidence="5" id="KW-1185">Reference proteome</keyword>
<dbReference type="SUPFAM" id="SSF54001">
    <property type="entry name" value="Cysteine proteinases"/>
    <property type="match status" value="1"/>
</dbReference>
<keyword evidence="2" id="KW-0472">Membrane</keyword>
<evidence type="ECO:0000313" key="4">
    <source>
        <dbReference type="EMBL" id="ALT69269.1"/>
    </source>
</evidence>
<sequence length="1094" mass="120072">MKYNKLLYFFMLMVFMISITTISAADLNDAGDVLNDGDKSYDDLNKAIAVENSNFNFNSDYKFNQEIDKDYSGGINITKNNFVINGNNHIIDCTNQARAFYITGKNVEINNLIIQNAFCGYGSAIGTDSKLTLNNVTFINCMGDNETYDGGAVYSLDAVLNVNNCKFIDNSGDNGASITSFRSEVNVVNSTFTSSSDNIIKGQIFLDMSNLTVDNSNFLNTTSKYAAAIFSRNDGKLIISNSKFKNLFANKTAGAIGARIISNLTITGCEFDNVASENDGGAIFVDVFAGDSVFGSWTTISNTLFNNCYSGFGGAILQLDGNLIINNTNFTSNTANYEGGAIYTSHANVDIQNSKFISNSIGDDKSYGGACYFDSDEALLKGNAFVNNSAFEGSAVYAYDNELTLIGNYFNNPSDGISVYTVYGKVNRDLDNNYTSDVKSFNNKNDFYNWESNAKPLIILNSNITYDKMPEFFDLRKYGWITPVKDQGFMGACWAFGNVAALESALLRYTNQTYSLSENNMQNTMLKYSKYGDDVLSEGGNAFTAVAYLIDWLGIFPAEYDSYDEMGKISSLYMTPEDIHIQNVVVIPPVKDAAGRDLIKNALINYGAVAASHRADFNKTKYFNESNYAQYCYDSNDSTHRICIVGWDDNYSRNNFLKTPEGDGAWICKNSWGTGWGDKGYFYLSYYDTSFADKESVCYIINNDTYTRIYQNDVGGDSKLIPEGNYYASVFTAEDDEIIGAVGTFFNKSGAEYEFTVSVNDADVHTQKGISKISGYETVNLNKPVPIKKGDTFKITFKNTPYVTNNLRIPSQPGKSFISDDGKEWEDLSKVHFIAILKAYAVPKLDTTIASEDVYGYSGEKVNIIANVTDENGNPVSNGTAILIIGDKIGEAPEGFAAAGEYVANVENGKAVFEGLMLPDSGVYPVDLMYLGDDAYNPSNTTVNMVVVNRVNTTISADPVNGNPSDKINVTVNVIDEDGNPVLNGTTTLIIDGVEYTAEVHNGIARFIDVILPKSSTTAIVKYNGNEYYAPSESTLDININATESEQNNTISQDNGIKKSVNNSIDSKQTGNPIVIALLVLMCLVSNNILRRKR</sequence>
<comment type="similarity">
    <text evidence="1">Belongs to the peptidase C1 family.</text>
</comment>
<dbReference type="Gene3D" id="3.90.70.10">
    <property type="entry name" value="Cysteine proteinases"/>
    <property type="match status" value="1"/>
</dbReference>
<dbReference type="Proteomes" id="UP000067738">
    <property type="component" value="Chromosome"/>
</dbReference>
<keyword evidence="4" id="KW-0645">Protease</keyword>
<keyword evidence="2" id="KW-0812">Transmembrane</keyword>
<dbReference type="GeneID" id="26736432"/>
<feature type="domain" description="Peptidase C1A papain C-terminal" evidence="3">
    <location>
        <begin position="469"/>
        <end position="701"/>
    </location>
</feature>
<dbReference type="AlphaFoldDB" id="A0A0U2SK80"/>
<gene>
    <name evidence="4" type="ORF">sm9_1489</name>
</gene>
<dbReference type="CDD" id="cd02619">
    <property type="entry name" value="Peptidase_C1"/>
    <property type="match status" value="1"/>
</dbReference>
<dbReference type="KEGG" id="mmil:sm9_1489"/>
<dbReference type="OrthoDB" id="78423at2157"/>
<accession>A0A0U2SK80</accession>
<dbReference type="Pfam" id="PF18560">
    <property type="entry name" value="Lectin_like"/>
    <property type="match status" value="1"/>
</dbReference>
<keyword evidence="2" id="KW-1133">Transmembrane helix</keyword>
<organism evidence="4 5">
    <name type="scientific">Methanobrevibacter millerae</name>
    <dbReference type="NCBI Taxonomy" id="230361"/>
    <lineage>
        <taxon>Archaea</taxon>
        <taxon>Methanobacteriati</taxon>
        <taxon>Methanobacteriota</taxon>
        <taxon>Methanomada group</taxon>
        <taxon>Methanobacteria</taxon>
        <taxon>Methanobacteriales</taxon>
        <taxon>Methanobacteriaceae</taxon>
        <taxon>Methanobrevibacter</taxon>
    </lineage>
</organism>
<dbReference type="Gene3D" id="2.60.40.10">
    <property type="entry name" value="Immunoglobulins"/>
    <property type="match status" value="1"/>
</dbReference>
<dbReference type="InterPro" id="IPR000668">
    <property type="entry name" value="Peptidase_C1A_C"/>
</dbReference>
<dbReference type="InterPro" id="IPR012334">
    <property type="entry name" value="Pectin_lyas_fold"/>
</dbReference>
<dbReference type="PATRIC" id="fig|230361.4.peg.1536"/>
<keyword evidence="4" id="KW-0378">Hydrolase</keyword>
<dbReference type="SMART" id="SM00710">
    <property type="entry name" value="PbH1"/>
    <property type="match status" value="7"/>
</dbReference>
<dbReference type="SMART" id="SM00645">
    <property type="entry name" value="Pept_C1"/>
    <property type="match status" value="1"/>
</dbReference>
<evidence type="ECO:0000256" key="1">
    <source>
        <dbReference type="ARBA" id="ARBA00008455"/>
    </source>
</evidence>
<evidence type="ECO:0000313" key="5">
    <source>
        <dbReference type="Proteomes" id="UP000067738"/>
    </source>
</evidence>
<dbReference type="InterPro" id="IPR013783">
    <property type="entry name" value="Ig-like_fold"/>
</dbReference>
<dbReference type="Pfam" id="PF00112">
    <property type="entry name" value="Peptidase_C1"/>
    <property type="match status" value="1"/>
</dbReference>
<dbReference type="PANTHER" id="PTHR12411">
    <property type="entry name" value="CYSTEINE PROTEASE FAMILY C1-RELATED"/>
    <property type="match status" value="1"/>
</dbReference>
<proteinExistence type="inferred from homology"/>
<protein>
    <submittedName>
        <fullName evidence="4">Adhesin-like protein with cysteine protease domain</fullName>
    </submittedName>
</protein>
<dbReference type="InterPro" id="IPR040528">
    <property type="entry name" value="Lectin-like"/>
</dbReference>
<dbReference type="GO" id="GO:0006508">
    <property type="term" value="P:proteolysis"/>
    <property type="evidence" value="ECO:0007669"/>
    <property type="project" value="UniProtKB-KW"/>
</dbReference>
<feature type="transmembrane region" description="Helical" evidence="2">
    <location>
        <begin position="1071"/>
        <end position="1090"/>
    </location>
</feature>
<reference evidence="4 5" key="1">
    <citation type="submission" date="2015-04" db="EMBL/GenBank/DDBJ databases">
        <title>The complete genome sequence of the rumen methanogen Methanobrevibacter millerae SM9.</title>
        <authorList>
            <person name="Leahy S.C."/>
            <person name="Kelly W.J."/>
            <person name="Pacheco D.M."/>
            <person name="Li D."/>
            <person name="Altermann E."/>
            <person name="Attwood G.T."/>
        </authorList>
    </citation>
    <scope>NUCLEOTIDE SEQUENCE [LARGE SCALE GENOMIC DNA]</scope>
    <source>
        <strain evidence="4 5">SM9</strain>
    </source>
</reference>
<dbReference type="InterPro" id="IPR006626">
    <property type="entry name" value="PbH1"/>
</dbReference>
<name>A0A0U2SK80_9EURY</name>
<dbReference type="InterPro" id="IPR011050">
    <property type="entry name" value="Pectin_lyase_fold/virulence"/>
</dbReference>
<evidence type="ECO:0000259" key="3">
    <source>
        <dbReference type="SMART" id="SM00645"/>
    </source>
</evidence>
<dbReference type="GO" id="GO:0008234">
    <property type="term" value="F:cysteine-type peptidase activity"/>
    <property type="evidence" value="ECO:0007669"/>
    <property type="project" value="InterPro"/>
</dbReference>
<dbReference type="InterPro" id="IPR038765">
    <property type="entry name" value="Papain-like_cys_pep_sf"/>
</dbReference>
<dbReference type="Gene3D" id="2.160.20.10">
    <property type="entry name" value="Single-stranded right-handed beta-helix, Pectin lyase-like"/>
    <property type="match status" value="1"/>
</dbReference>
<dbReference type="SUPFAM" id="SSF51126">
    <property type="entry name" value="Pectin lyase-like"/>
    <property type="match status" value="2"/>
</dbReference>
<dbReference type="RefSeq" id="WP_058739507.1">
    <property type="nucleotide sequence ID" value="NZ_CP011266.1"/>
</dbReference>